<proteinExistence type="predicted"/>
<dbReference type="SUPFAM" id="SSF102400">
    <property type="entry name" value="DNA polymerase III chi subunit"/>
    <property type="match status" value="1"/>
</dbReference>
<comment type="caution">
    <text evidence="1">The sequence shown here is derived from an EMBL/GenBank/DDBJ whole genome shotgun (WGS) entry which is preliminary data.</text>
</comment>
<keyword evidence="2" id="KW-1185">Reference proteome</keyword>
<sequence length="149" mass="17058">MTDIAFYHLTKFSLEQALPKLLEKTLQVGKRAIVQVGSSERAEALANDLWTYQPDSWLPHGTTKDGHADRQPIWITPDAENPNEATFLFLCDGADRTDLPNFERCFVVFDGRSDQAVQNARVQWKAYKEAEHTLTYWQQTDNGGWEKKA</sequence>
<dbReference type="EMBL" id="BMHV01000005">
    <property type="protein sequence ID" value="GGF57255.1"/>
    <property type="molecule type" value="Genomic_DNA"/>
</dbReference>
<dbReference type="InterPro" id="IPR007459">
    <property type="entry name" value="DNA_pol3_chi"/>
</dbReference>
<evidence type="ECO:0000313" key="2">
    <source>
        <dbReference type="Proteomes" id="UP000632498"/>
    </source>
</evidence>
<dbReference type="GO" id="GO:0032298">
    <property type="term" value="P:positive regulation of DNA-templated DNA replication initiation"/>
    <property type="evidence" value="ECO:0007669"/>
    <property type="project" value="TreeGrafter"/>
</dbReference>
<organism evidence="1 2">
    <name type="scientific">Terasakiella brassicae</name>
    <dbReference type="NCBI Taxonomy" id="1634917"/>
    <lineage>
        <taxon>Bacteria</taxon>
        <taxon>Pseudomonadati</taxon>
        <taxon>Pseudomonadota</taxon>
        <taxon>Alphaproteobacteria</taxon>
        <taxon>Rhodospirillales</taxon>
        <taxon>Terasakiellaceae</taxon>
        <taxon>Terasakiella</taxon>
    </lineage>
</organism>
<reference evidence="1" key="2">
    <citation type="submission" date="2020-09" db="EMBL/GenBank/DDBJ databases">
        <authorList>
            <person name="Sun Q."/>
            <person name="Zhou Y."/>
        </authorList>
    </citation>
    <scope>NUCLEOTIDE SEQUENCE</scope>
    <source>
        <strain evidence="1">CGMCC 1.15254</strain>
    </source>
</reference>
<dbReference type="Proteomes" id="UP000632498">
    <property type="component" value="Unassembled WGS sequence"/>
</dbReference>
<dbReference type="Pfam" id="PF04364">
    <property type="entry name" value="DNA_pol3_chi"/>
    <property type="match status" value="1"/>
</dbReference>
<dbReference type="Gene3D" id="3.40.50.10110">
    <property type="entry name" value="DNA polymerase III subunit chi"/>
    <property type="match status" value="1"/>
</dbReference>
<dbReference type="GO" id="GO:0003887">
    <property type="term" value="F:DNA-directed DNA polymerase activity"/>
    <property type="evidence" value="ECO:0007669"/>
    <property type="project" value="InterPro"/>
</dbReference>
<name>A0A917F9A7_9PROT</name>
<dbReference type="GO" id="GO:0006260">
    <property type="term" value="P:DNA replication"/>
    <property type="evidence" value="ECO:0007669"/>
    <property type="project" value="InterPro"/>
</dbReference>
<evidence type="ECO:0000313" key="1">
    <source>
        <dbReference type="EMBL" id="GGF57255.1"/>
    </source>
</evidence>
<dbReference type="PANTHER" id="PTHR38767:SF1">
    <property type="entry name" value="DNA POLYMERASE III SUBUNIT CHI"/>
    <property type="match status" value="1"/>
</dbReference>
<dbReference type="GO" id="GO:0003677">
    <property type="term" value="F:DNA binding"/>
    <property type="evidence" value="ECO:0007669"/>
    <property type="project" value="InterPro"/>
</dbReference>
<reference evidence="1" key="1">
    <citation type="journal article" date="2014" name="Int. J. Syst. Evol. Microbiol.">
        <title>Complete genome sequence of Corynebacterium casei LMG S-19264T (=DSM 44701T), isolated from a smear-ripened cheese.</title>
        <authorList>
            <consortium name="US DOE Joint Genome Institute (JGI-PGF)"/>
            <person name="Walter F."/>
            <person name="Albersmeier A."/>
            <person name="Kalinowski J."/>
            <person name="Ruckert C."/>
        </authorList>
    </citation>
    <scope>NUCLEOTIDE SEQUENCE</scope>
    <source>
        <strain evidence="1">CGMCC 1.15254</strain>
    </source>
</reference>
<dbReference type="InterPro" id="IPR036768">
    <property type="entry name" value="PolIII_chi_sf"/>
</dbReference>
<protein>
    <submittedName>
        <fullName evidence="1">DNA polymerase III subunit chi</fullName>
    </submittedName>
</protein>
<accession>A0A917F9A7</accession>
<gene>
    <name evidence="1" type="ORF">GCM10011332_08360</name>
</gene>
<dbReference type="NCBIfam" id="NF004347">
    <property type="entry name" value="PRK05728.1-4"/>
    <property type="match status" value="1"/>
</dbReference>
<dbReference type="RefSeq" id="WP_188661959.1">
    <property type="nucleotide sequence ID" value="NZ_BMHV01000005.1"/>
</dbReference>
<dbReference type="PANTHER" id="PTHR38767">
    <property type="entry name" value="DNA POLYMERASE III SUBUNIT CHI"/>
    <property type="match status" value="1"/>
</dbReference>
<dbReference type="AlphaFoldDB" id="A0A917F9A7"/>